<gene>
    <name evidence="3" type="ORF">R1sor_015945</name>
</gene>
<feature type="coiled-coil region" evidence="1">
    <location>
        <begin position="7"/>
        <end position="48"/>
    </location>
</feature>
<organism evidence="3 4">
    <name type="scientific">Riccia sorocarpa</name>
    <dbReference type="NCBI Taxonomy" id="122646"/>
    <lineage>
        <taxon>Eukaryota</taxon>
        <taxon>Viridiplantae</taxon>
        <taxon>Streptophyta</taxon>
        <taxon>Embryophyta</taxon>
        <taxon>Marchantiophyta</taxon>
        <taxon>Marchantiopsida</taxon>
        <taxon>Marchantiidae</taxon>
        <taxon>Marchantiales</taxon>
        <taxon>Ricciaceae</taxon>
        <taxon>Riccia</taxon>
    </lineage>
</organism>
<name>A0ABD3HHU0_9MARC</name>
<evidence type="ECO:0000256" key="1">
    <source>
        <dbReference type="SAM" id="Coils"/>
    </source>
</evidence>
<dbReference type="InterPro" id="IPR003440">
    <property type="entry name" value="Glyco_trans_48_dom"/>
</dbReference>
<comment type="caution">
    <text evidence="3">The sequence shown here is derived from an EMBL/GenBank/DDBJ whole genome shotgun (WGS) entry which is preliminary data.</text>
</comment>
<proteinExistence type="predicted"/>
<dbReference type="PANTHER" id="PTHR12741:SF47">
    <property type="entry name" value="CALLOSE SYNTHASE 9"/>
    <property type="match status" value="1"/>
</dbReference>
<sequence length="169" mass="19731">MPERGDKKRRRNDREDADSEIEYLEQKKLELQKEVEVLEIRRDRLERSIRSNSKLQRKASSVAVRARLEKMAFSLAQELHEDRGQTLARTVRGMMYYKKALILQSLLEGNPDVEEGGFLDATLEESPGYRMARAIAETKFTYVVTCQIYGQQKQKGEQQAKDILYLMKK</sequence>
<reference evidence="3 4" key="1">
    <citation type="submission" date="2024-09" db="EMBL/GenBank/DDBJ databases">
        <title>Chromosome-scale assembly of Riccia sorocarpa.</title>
        <authorList>
            <person name="Paukszto L."/>
        </authorList>
    </citation>
    <scope>NUCLEOTIDE SEQUENCE [LARGE SCALE GENOMIC DNA]</scope>
    <source>
        <strain evidence="3">LP-2024</strain>
        <tissue evidence="3">Aerial parts of the thallus</tissue>
    </source>
</reference>
<dbReference type="Pfam" id="PF02364">
    <property type="entry name" value="Glucan_synthase"/>
    <property type="match status" value="1"/>
</dbReference>
<keyword evidence="4" id="KW-1185">Reference proteome</keyword>
<dbReference type="Proteomes" id="UP001633002">
    <property type="component" value="Unassembled WGS sequence"/>
</dbReference>
<feature type="domain" description="Glycosyl transferase 48" evidence="2">
    <location>
        <begin position="83"/>
        <end position="167"/>
    </location>
</feature>
<evidence type="ECO:0000313" key="3">
    <source>
        <dbReference type="EMBL" id="KAL3689636.1"/>
    </source>
</evidence>
<dbReference type="AlphaFoldDB" id="A0ABD3HHU0"/>
<evidence type="ECO:0000259" key="2">
    <source>
        <dbReference type="Pfam" id="PF02364"/>
    </source>
</evidence>
<dbReference type="EMBL" id="JBJQOH010000004">
    <property type="protein sequence ID" value="KAL3689636.1"/>
    <property type="molecule type" value="Genomic_DNA"/>
</dbReference>
<protein>
    <recommendedName>
        <fullName evidence="2">Glycosyl transferase 48 domain-containing protein</fullName>
    </recommendedName>
</protein>
<dbReference type="PANTHER" id="PTHR12741">
    <property type="entry name" value="LYST-INTERACTING PROTEIN LIP5 DOPAMINE RESPONSIVE PROTEIN DRG-1"/>
    <property type="match status" value="1"/>
</dbReference>
<keyword evidence="1" id="KW-0175">Coiled coil</keyword>
<evidence type="ECO:0000313" key="4">
    <source>
        <dbReference type="Proteomes" id="UP001633002"/>
    </source>
</evidence>
<accession>A0ABD3HHU0</accession>